<keyword evidence="2" id="KW-1185">Reference proteome</keyword>
<sequence>MVKKKSVKLNNNIKYNLDQKDIIAAIEEARKELQACRDYFELVNEPVLIDYAIYKEAAAKARYIYLLAEAKKLNIRVDGFNIYTVEENVD</sequence>
<accession>R4JY43</accession>
<name>R4JY43_CLOPA</name>
<dbReference type="EMBL" id="CP003261">
    <property type="protein sequence ID" value="AGK95203.1"/>
    <property type="molecule type" value="Genomic_DNA"/>
</dbReference>
<reference evidence="1 2" key="1">
    <citation type="submission" date="2012-01" db="EMBL/GenBank/DDBJ databases">
        <title>Complete sequence of chromosome of Clostridium pasteurianum BC1.</title>
        <authorList>
            <consortium name="US DOE Joint Genome Institute"/>
            <person name="Lucas S."/>
            <person name="Han J."/>
            <person name="Lapidus A."/>
            <person name="Cheng J.-F."/>
            <person name="Goodwin L."/>
            <person name="Pitluck S."/>
            <person name="Peters L."/>
            <person name="Mikhailova N."/>
            <person name="Teshima H."/>
            <person name="Detter J.C."/>
            <person name="Han C."/>
            <person name="Tapia R."/>
            <person name="Land M."/>
            <person name="Hauser L."/>
            <person name="Kyrpides N."/>
            <person name="Ivanova N."/>
            <person name="Pagani I."/>
            <person name="Dunn J."/>
            <person name="Taghavi S."/>
            <person name="Francis A."/>
            <person name="van der Lelie D."/>
            <person name="Woyke T."/>
        </authorList>
    </citation>
    <scope>NUCLEOTIDE SEQUENCE [LARGE SCALE GENOMIC DNA]</scope>
    <source>
        <strain evidence="1 2">BC1</strain>
    </source>
</reference>
<dbReference type="STRING" id="86416.Clopa_0106"/>
<dbReference type="AlphaFoldDB" id="R4JY43"/>
<evidence type="ECO:0000313" key="1">
    <source>
        <dbReference type="EMBL" id="AGK95203.1"/>
    </source>
</evidence>
<dbReference type="KEGG" id="cpas:Clopa_0106"/>
<protein>
    <recommendedName>
        <fullName evidence="3">DUF2508 domain-containing protein</fullName>
    </recommendedName>
</protein>
<dbReference type="InterPro" id="IPR019644">
    <property type="entry name" value="DUF2508"/>
</dbReference>
<dbReference type="PATRIC" id="fig|86416.3.peg.96"/>
<proteinExistence type="predicted"/>
<organism evidence="1 2">
    <name type="scientific">Clostridium pasteurianum BC1</name>
    <dbReference type="NCBI Taxonomy" id="86416"/>
    <lineage>
        <taxon>Bacteria</taxon>
        <taxon>Bacillati</taxon>
        <taxon>Bacillota</taxon>
        <taxon>Clostridia</taxon>
        <taxon>Eubacteriales</taxon>
        <taxon>Clostridiaceae</taxon>
        <taxon>Clostridium</taxon>
    </lineage>
</organism>
<dbReference type="Pfam" id="PF10704">
    <property type="entry name" value="DUF2508"/>
    <property type="match status" value="1"/>
</dbReference>
<dbReference type="Proteomes" id="UP000013523">
    <property type="component" value="Chromosome"/>
</dbReference>
<dbReference type="HOGENOM" id="CLU_175291_1_0_9"/>
<evidence type="ECO:0000313" key="2">
    <source>
        <dbReference type="Proteomes" id="UP000013523"/>
    </source>
</evidence>
<dbReference type="OrthoDB" id="1809893at2"/>
<gene>
    <name evidence="1" type="ORF">Clopa_0106</name>
</gene>
<evidence type="ECO:0008006" key="3">
    <source>
        <dbReference type="Google" id="ProtNLM"/>
    </source>
</evidence>
<dbReference type="eggNOG" id="ENOG50305U8">
    <property type="taxonomic scope" value="Bacteria"/>
</dbReference>
<dbReference type="RefSeq" id="WP_015613530.1">
    <property type="nucleotide sequence ID" value="NC_021182.1"/>
</dbReference>